<comment type="caution">
    <text evidence="3">The sequence shown here is derived from an EMBL/GenBank/DDBJ whole genome shotgun (WGS) entry which is preliminary data.</text>
</comment>
<dbReference type="PIRSF" id="PIRSF006755">
    <property type="entry name" value="DTB_synth"/>
    <property type="match status" value="1"/>
</dbReference>
<keyword evidence="1" id="KW-0093">Biotin biosynthesis</keyword>
<comment type="subcellular location">
    <subcellularLocation>
        <location evidence="1">Cytoplasm</location>
    </subcellularLocation>
</comment>
<reference evidence="4" key="1">
    <citation type="submission" date="2019-06" db="EMBL/GenBank/DDBJ databases">
        <title>Gordonia isolated from sludge of a wastewater treatment plant.</title>
        <authorList>
            <person name="Tamura T."/>
            <person name="Aoyama K."/>
            <person name="Kang Y."/>
            <person name="Saito S."/>
            <person name="Akiyama N."/>
            <person name="Yazawa K."/>
            <person name="Gonoi T."/>
            <person name="Mikami Y."/>
        </authorList>
    </citation>
    <scope>NUCLEOTIDE SEQUENCE [LARGE SCALE GENOMIC DNA]</scope>
    <source>
        <strain evidence="4">NBRC 107697</strain>
    </source>
</reference>
<accession>A0A7I9UYG5</accession>
<dbReference type="PANTHER" id="PTHR43210:SF5">
    <property type="entry name" value="DETHIOBIOTIN SYNTHETASE"/>
    <property type="match status" value="1"/>
</dbReference>
<dbReference type="GO" id="GO:0005524">
    <property type="term" value="F:ATP binding"/>
    <property type="evidence" value="ECO:0007669"/>
    <property type="project" value="UniProtKB-UniRule"/>
</dbReference>
<gene>
    <name evidence="1 3" type="primary">bioD</name>
    <name evidence="3" type="ORF">nbrc107697_22760</name>
</gene>
<feature type="binding site" evidence="1">
    <location>
        <position position="50"/>
    </location>
    <ligand>
        <name>Mg(2+)</name>
        <dbReference type="ChEBI" id="CHEBI:18420"/>
    </ligand>
</feature>
<dbReference type="GO" id="GO:0004141">
    <property type="term" value="F:dethiobiotin synthase activity"/>
    <property type="evidence" value="ECO:0007669"/>
    <property type="project" value="UniProtKB-UniRule"/>
</dbReference>
<dbReference type="HAMAP" id="MF_00336">
    <property type="entry name" value="BioD"/>
    <property type="match status" value="1"/>
</dbReference>
<dbReference type="Proteomes" id="UP000444980">
    <property type="component" value="Unassembled WGS sequence"/>
</dbReference>
<protein>
    <recommendedName>
        <fullName evidence="1">ATP-dependent dethiobiotin synthetase BioD</fullName>
        <ecNumber evidence="1">6.3.3.3</ecNumber>
    </recommendedName>
    <alternativeName>
        <fullName evidence="1">DTB synthetase</fullName>
        <shortName evidence="1">DTBS</shortName>
    </alternativeName>
    <alternativeName>
        <fullName evidence="1">Dethiobiotin synthase</fullName>
    </alternativeName>
</protein>
<dbReference type="EC" id="6.3.3.3" evidence="1"/>
<dbReference type="Pfam" id="PF13500">
    <property type="entry name" value="AAA_26"/>
    <property type="match status" value="1"/>
</dbReference>
<feature type="binding site" evidence="1">
    <location>
        <position position="50"/>
    </location>
    <ligand>
        <name>ATP</name>
        <dbReference type="ChEBI" id="CHEBI:30616"/>
    </ligand>
</feature>
<comment type="pathway">
    <text evidence="1">Cofactor biosynthesis; biotin biosynthesis; biotin from 7,8-diaminononanoate: step 1/2.</text>
</comment>
<dbReference type="InterPro" id="IPR004472">
    <property type="entry name" value="DTB_synth_BioD"/>
</dbReference>
<dbReference type="InterPro" id="IPR027417">
    <property type="entry name" value="P-loop_NTPase"/>
</dbReference>
<keyword evidence="1" id="KW-0067">ATP-binding</keyword>
<keyword evidence="1" id="KW-0479">Metal-binding</keyword>
<dbReference type="GO" id="GO:0009102">
    <property type="term" value="P:biotin biosynthetic process"/>
    <property type="evidence" value="ECO:0007669"/>
    <property type="project" value="UniProtKB-UniRule"/>
</dbReference>
<evidence type="ECO:0000313" key="3">
    <source>
        <dbReference type="EMBL" id="GED98237.1"/>
    </source>
</evidence>
<keyword evidence="1" id="KW-0963">Cytoplasm</keyword>
<dbReference type="SUPFAM" id="SSF52540">
    <property type="entry name" value="P-loop containing nucleoside triphosphate hydrolases"/>
    <property type="match status" value="1"/>
</dbReference>
<comment type="caution">
    <text evidence="1">Lacks conserved residue(s) required for the propagation of feature annotation.</text>
</comment>
<sequence length="250" mass="25263">MILAVTGTSTDVGKTVATAALVARARSRGAQRIAVVKPAQTGIAPTEPGDLAHVQRLAGPVTVVECARYPEPLAPDVAAARAGLAPLSRDRVAAAIAEAAAAHDVTIVEGAGGVLVRLAAHGGDAGPLTILDVAADAGAPIVVVCSPALGALNHAELTVAAIRARGLTPAGLVVGSWPVVPDLAMRCNADDLPRVTGVPLIGTLPEGVGAMTRDRFVESAPGWFDPNWSPTPPTDRSGGQSRRPHEGVRS</sequence>
<evidence type="ECO:0000256" key="1">
    <source>
        <dbReference type="HAMAP-Rule" id="MF_00336"/>
    </source>
</evidence>
<dbReference type="RefSeq" id="WP_161927451.1">
    <property type="nucleotide sequence ID" value="NZ_BJOU01000001.1"/>
</dbReference>
<keyword evidence="1" id="KW-0436">Ligase</keyword>
<organism evidence="3 4">
    <name type="scientific">Gordonia crocea</name>
    <dbReference type="NCBI Taxonomy" id="589162"/>
    <lineage>
        <taxon>Bacteria</taxon>
        <taxon>Bacillati</taxon>
        <taxon>Actinomycetota</taxon>
        <taxon>Actinomycetes</taxon>
        <taxon>Mycobacteriales</taxon>
        <taxon>Gordoniaceae</taxon>
        <taxon>Gordonia</taxon>
    </lineage>
</organism>
<proteinExistence type="inferred from homology"/>
<comment type="catalytic activity">
    <reaction evidence="1">
        <text>(7R,8S)-7,8-diammoniononanoate + CO2 + ATP = (4R,5S)-dethiobiotin + ADP + phosphate + 3 H(+)</text>
        <dbReference type="Rhea" id="RHEA:15805"/>
        <dbReference type="ChEBI" id="CHEBI:15378"/>
        <dbReference type="ChEBI" id="CHEBI:16526"/>
        <dbReference type="ChEBI" id="CHEBI:30616"/>
        <dbReference type="ChEBI" id="CHEBI:43474"/>
        <dbReference type="ChEBI" id="CHEBI:149469"/>
        <dbReference type="ChEBI" id="CHEBI:149473"/>
        <dbReference type="ChEBI" id="CHEBI:456216"/>
        <dbReference type="EC" id="6.3.3.3"/>
    </reaction>
</comment>
<feature type="binding site" evidence="1">
    <location>
        <begin position="109"/>
        <end position="112"/>
    </location>
    <ligand>
        <name>ATP</name>
        <dbReference type="ChEBI" id="CHEBI:30616"/>
    </ligand>
</feature>
<feature type="binding site" evidence="1">
    <location>
        <position position="15"/>
    </location>
    <ligand>
        <name>Mg(2+)</name>
        <dbReference type="ChEBI" id="CHEBI:18420"/>
    </ligand>
</feature>
<dbReference type="GO" id="GO:0005829">
    <property type="term" value="C:cytosol"/>
    <property type="evidence" value="ECO:0007669"/>
    <property type="project" value="TreeGrafter"/>
</dbReference>
<comment type="similarity">
    <text evidence="1">Belongs to the dethiobiotin synthetase family.</text>
</comment>
<feature type="binding site" evidence="1">
    <location>
        <position position="109"/>
    </location>
    <ligand>
        <name>Mg(2+)</name>
        <dbReference type="ChEBI" id="CHEBI:18420"/>
    </ligand>
</feature>
<dbReference type="NCBIfam" id="TIGR00347">
    <property type="entry name" value="bioD"/>
    <property type="match status" value="1"/>
</dbReference>
<dbReference type="Gene3D" id="3.40.50.300">
    <property type="entry name" value="P-loop containing nucleotide triphosphate hydrolases"/>
    <property type="match status" value="1"/>
</dbReference>
<comment type="subunit">
    <text evidence="1">Homodimer.</text>
</comment>
<evidence type="ECO:0000256" key="2">
    <source>
        <dbReference type="SAM" id="MobiDB-lite"/>
    </source>
</evidence>
<keyword evidence="1" id="KW-0460">Magnesium</keyword>
<feature type="active site" evidence="1">
    <location>
        <position position="37"/>
    </location>
</feature>
<dbReference type="CDD" id="cd03109">
    <property type="entry name" value="DTBS"/>
    <property type="match status" value="1"/>
</dbReference>
<evidence type="ECO:0000313" key="4">
    <source>
        <dbReference type="Proteomes" id="UP000444980"/>
    </source>
</evidence>
<feature type="binding site" evidence="1">
    <location>
        <position position="206"/>
    </location>
    <ligand>
        <name>ATP</name>
        <dbReference type="ChEBI" id="CHEBI:30616"/>
    </ligand>
</feature>
<dbReference type="EMBL" id="BJOU01000001">
    <property type="protein sequence ID" value="GED98237.1"/>
    <property type="molecule type" value="Genomic_DNA"/>
</dbReference>
<feature type="binding site" evidence="1">
    <location>
        <position position="41"/>
    </location>
    <ligand>
        <name>substrate</name>
    </ligand>
</feature>
<dbReference type="PANTHER" id="PTHR43210">
    <property type="entry name" value="DETHIOBIOTIN SYNTHETASE"/>
    <property type="match status" value="1"/>
</dbReference>
<feature type="binding site" evidence="1">
    <location>
        <begin position="175"/>
        <end position="176"/>
    </location>
    <ligand>
        <name>ATP</name>
        <dbReference type="ChEBI" id="CHEBI:30616"/>
    </ligand>
</feature>
<dbReference type="OrthoDB" id="9802610at2"/>
<dbReference type="UniPathway" id="UPA00078">
    <property type="reaction ID" value="UER00161"/>
</dbReference>
<feature type="region of interest" description="Disordered" evidence="2">
    <location>
        <begin position="221"/>
        <end position="250"/>
    </location>
</feature>
<comment type="cofactor">
    <cofactor evidence="1">
        <name>Mg(2+)</name>
        <dbReference type="ChEBI" id="CHEBI:18420"/>
    </cofactor>
</comment>
<comment type="function">
    <text evidence="1">Catalyzes a mechanistically unusual reaction, the ATP-dependent insertion of CO2 between the N7 and N8 nitrogen atoms of 7,8-diaminopelargonic acid (DAPA, also called 7,8-diammoniononanoate) to form a ureido ring.</text>
</comment>
<dbReference type="GO" id="GO:0000287">
    <property type="term" value="F:magnesium ion binding"/>
    <property type="evidence" value="ECO:0007669"/>
    <property type="project" value="UniProtKB-UniRule"/>
</dbReference>
<keyword evidence="1" id="KW-0547">Nucleotide-binding</keyword>
<name>A0A7I9UYG5_9ACTN</name>
<keyword evidence="4" id="KW-1185">Reference proteome</keyword>
<feature type="binding site" evidence="1">
    <location>
        <begin position="11"/>
        <end position="16"/>
    </location>
    <ligand>
        <name>ATP</name>
        <dbReference type="ChEBI" id="CHEBI:30616"/>
    </ligand>
</feature>
<dbReference type="AlphaFoldDB" id="A0A7I9UYG5"/>